<evidence type="ECO:0008006" key="8">
    <source>
        <dbReference type="Google" id="ProtNLM"/>
    </source>
</evidence>
<dbReference type="InterPro" id="IPR008511">
    <property type="entry name" value="ROH1-like"/>
</dbReference>
<dbReference type="AlphaFoldDB" id="A0A6A4LUF9"/>
<keyword evidence="3" id="KW-1133">Transmembrane helix</keyword>
<reference evidence="6 7" key="1">
    <citation type="journal article" date="2019" name="Genome Biol. Evol.">
        <title>The Rhododendron genome and chromosomal organization provide insight into shared whole-genome duplications across the heath family (Ericaceae).</title>
        <authorList>
            <person name="Soza V.L."/>
            <person name="Lindsley D."/>
            <person name="Waalkes A."/>
            <person name="Ramage E."/>
            <person name="Patwardhan R.P."/>
            <person name="Burton J.N."/>
            <person name="Adey A."/>
            <person name="Kumar A."/>
            <person name="Qiu R."/>
            <person name="Shendure J."/>
            <person name="Hall B."/>
        </authorList>
    </citation>
    <scope>NUCLEOTIDE SEQUENCE [LARGE SCALE GENOMIC DNA]</scope>
    <source>
        <strain evidence="6">RSF 1966-606</strain>
    </source>
</reference>
<comment type="subcellular location">
    <subcellularLocation>
        <location evidence="1">Membrane</location>
        <topology evidence="1">Single-pass membrane protein</topology>
    </subcellularLocation>
</comment>
<dbReference type="Pfam" id="PF05633">
    <property type="entry name" value="ROH1-like"/>
    <property type="match status" value="1"/>
</dbReference>
<gene>
    <name evidence="6" type="ORF">C3L33_08313</name>
</gene>
<dbReference type="Proteomes" id="UP000428333">
    <property type="component" value="Linkage Group LG05"/>
</dbReference>
<dbReference type="EMBL" id="QEFC01001159">
    <property type="protein sequence ID" value="KAE9459794.1"/>
    <property type="molecule type" value="Genomic_DNA"/>
</dbReference>
<feature type="non-terminal residue" evidence="6">
    <location>
        <position position="1"/>
    </location>
</feature>
<evidence type="ECO:0000313" key="7">
    <source>
        <dbReference type="Proteomes" id="UP000428333"/>
    </source>
</evidence>
<dbReference type="PANTHER" id="PTHR31509">
    <property type="entry name" value="BPS1-LIKE PROTEIN"/>
    <property type="match status" value="1"/>
</dbReference>
<keyword evidence="4" id="KW-0472">Membrane</keyword>
<evidence type="ECO:0000256" key="5">
    <source>
        <dbReference type="ARBA" id="ARBA00035114"/>
    </source>
</evidence>
<evidence type="ECO:0000256" key="3">
    <source>
        <dbReference type="ARBA" id="ARBA00022989"/>
    </source>
</evidence>
<protein>
    <recommendedName>
        <fullName evidence="8">Protein BPS1, chloroplastic</fullName>
    </recommendedName>
</protein>
<organism evidence="6 7">
    <name type="scientific">Rhododendron williamsianum</name>
    <dbReference type="NCBI Taxonomy" id="262921"/>
    <lineage>
        <taxon>Eukaryota</taxon>
        <taxon>Viridiplantae</taxon>
        <taxon>Streptophyta</taxon>
        <taxon>Embryophyta</taxon>
        <taxon>Tracheophyta</taxon>
        <taxon>Spermatophyta</taxon>
        <taxon>Magnoliopsida</taxon>
        <taxon>eudicotyledons</taxon>
        <taxon>Gunneridae</taxon>
        <taxon>Pentapetalae</taxon>
        <taxon>asterids</taxon>
        <taxon>Ericales</taxon>
        <taxon>Ericaceae</taxon>
        <taxon>Ericoideae</taxon>
        <taxon>Rhodoreae</taxon>
        <taxon>Rhododendron</taxon>
    </lineage>
</organism>
<accession>A0A6A4LUF9</accession>
<comment type="similarity">
    <text evidence="5">Belongs to the ROH1 family.</text>
</comment>
<evidence type="ECO:0000256" key="4">
    <source>
        <dbReference type="ARBA" id="ARBA00023136"/>
    </source>
</evidence>
<keyword evidence="2" id="KW-0812">Transmembrane</keyword>
<keyword evidence="7" id="KW-1185">Reference proteome</keyword>
<name>A0A6A4LUF9_9ERIC</name>
<proteinExistence type="inferred from homology"/>
<evidence type="ECO:0000256" key="1">
    <source>
        <dbReference type="ARBA" id="ARBA00004167"/>
    </source>
</evidence>
<sequence>MVLLVEKLSHSLKPSSKLENHHHRRHDHGRSEDLSASLQAFQSHVSSCMNKLSLDSIPGSEFISLSWIHQCLELLSNLNRAFAKLVMEIDYPLSKWDITSTEEYLNYSLKLLDFLNVIASSLSDLGRARMSISHALSLIDGSPESAMERFKAVRLIKNLDKEIKVEEKEGEEEKRLCCGDKKWLFGEALMVMKRNGYWVCGIVLLGLSGDTRPCLEMEKLCRGFLSPSAMAAMKKNGAAKEVREVNDGVVYLVAAVAMGENYCEAGKNLEGKLEAMEKLLDGIGTRADGLFSEIMAGRIELLDSLRQMKP</sequence>
<dbReference type="GO" id="GO:0016020">
    <property type="term" value="C:membrane"/>
    <property type="evidence" value="ECO:0007669"/>
    <property type="project" value="UniProtKB-SubCell"/>
</dbReference>
<evidence type="ECO:0000256" key="2">
    <source>
        <dbReference type="ARBA" id="ARBA00022692"/>
    </source>
</evidence>
<comment type="caution">
    <text evidence="6">The sequence shown here is derived from an EMBL/GenBank/DDBJ whole genome shotgun (WGS) entry which is preliminary data.</text>
</comment>
<dbReference type="OrthoDB" id="985898at2759"/>
<evidence type="ECO:0000313" key="6">
    <source>
        <dbReference type="EMBL" id="KAE9459794.1"/>
    </source>
</evidence>